<gene>
    <name evidence="3" type="ORF">BST26_16740</name>
</gene>
<evidence type="ECO:0000313" key="4">
    <source>
        <dbReference type="Proteomes" id="UP000192801"/>
    </source>
</evidence>
<sequence>MVKITAARYAAALAAGALLVWAPMAHADDPVDNDTAQQGENEQPEDSQGDQGPGVAKDVVDKVGDAVKDLKC</sequence>
<evidence type="ECO:0000313" key="3">
    <source>
        <dbReference type="EMBL" id="ORA66832.1"/>
    </source>
</evidence>
<feature type="chain" id="PRO_5043590447" evidence="2">
    <location>
        <begin position="28"/>
        <end position="72"/>
    </location>
</feature>
<evidence type="ECO:0000256" key="1">
    <source>
        <dbReference type="SAM" id="MobiDB-lite"/>
    </source>
</evidence>
<dbReference type="EMBL" id="MVHS01000048">
    <property type="protein sequence ID" value="ORA66832.1"/>
    <property type="molecule type" value="Genomic_DNA"/>
</dbReference>
<keyword evidence="4" id="KW-1185">Reference proteome</keyword>
<organism evidence="3 4">
    <name type="scientific">Mycolicibacterium insubricum</name>
    <dbReference type="NCBI Taxonomy" id="444597"/>
    <lineage>
        <taxon>Bacteria</taxon>
        <taxon>Bacillati</taxon>
        <taxon>Actinomycetota</taxon>
        <taxon>Actinomycetes</taxon>
        <taxon>Mycobacteriales</taxon>
        <taxon>Mycobacteriaceae</taxon>
        <taxon>Mycolicibacterium</taxon>
    </lineage>
</organism>
<feature type="signal peptide" evidence="2">
    <location>
        <begin position="1"/>
        <end position="27"/>
    </location>
</feature>
<dbReference type="AlphaFoldDB" id="A0A1X0D3T7"/>
<name>A0A1X0D3T7_9MYCO</name>
<proteinExistence type="predicted"/>
<comment type="caution">
    <text evidence="3">The sequence shown here is derived from an EMBL/GenBank/DDBJ whole genome shotgun (WGS) entry which is preliminary data.</text>
</comment>
<evidence type="ECO:0000256" key="2">
    <source>
        <dbReference type="SAM" id="SignalP"/>
    </source>
</evidence>
<keyword evidence="2" id="KW-0732">Signal</keyword>
<feature type="region of interest" description="Disordered" evidence="1">
    <location>
        <begin position="27"/>
        <end position="58"/>
    </location>
</feature>
<protein>
    <submittedName>
        <fullName evidence="3">Uncharacterized protein</fullName>
    </submittedName>
</protein>
<dbReference type="RefSeq" id="WP_083032531.1">
    <property type="nucleotide sequence ID" value="NZ_AP022618.1"/>
</dbReference>
<dbReference type="Proteomes" id="UP000192801">
    <property type="component" value="Unassembled WGS sequence"/>
</dbReference>
<accession>A0A1X0D3T7</accession>
<reference evidence="3 4" key="1">
    <citation type="submission" date="2016-12" db="EMBL/GenBank/DDBJ databases">
        <title>The new phylogeny of genus Mycobacterium.</title>
        <authorList>
            <person name="Tortoli E."/>
            <person name="Trovato A."/>
            <person name="Cirillo D.M."/>
        </authorList>
    </citation>
    <scope>NUCLEOTIDE SEQUENCE [LARGE SCALE GENOMIC DNA]</scope>
    <source>
        <strain evidence="3 4">DSM 45130</strain>
    </source>
</reference>